<dbReference type="AlphaFoldDB" id="A0A813J0C6"/>
<comment type="caution">
    <text evidence="2">The sequence shown here is derived from an EMBL/GenBank/DDBJ whole genome shotgun (WGS) entry which is preliminary data.</text>
</comment>
<evidence type="ECO:0000313" key="2">
    <source>
        <dbReference type="EMBL" id="CAE8658719.1"/>
    </source>
</evidence>
<feature type="non-terminal residue" evidence="2">
    <location>
        <position position="494"/>
    </location>
</feature>
<evidence type="ECO:0000313" key="3">
    <source>
        <dbReference type="Proteomes" id="UP000626109"/>
    </source>
</evidence>
<proteinExistence type="predicted"/>
<reference evidence="2" key="1">
    <citation type="submission" date="2021-02" db="EMBL/GenBank/DDBJ databases">
        <authorList>
            <person name="Dougan E. K."/>
            <person name="Rhodes N."/>
            <person name="Thang M."/>
            <person name="Chan C."/>
        </authorList>
    </citation>
    <scope>NUCLEOTIDE SEQUENCE</scope>
</reference>
<sequence>VISIGAAASACEAARAWHAALCLLVEAGKRRLGPSLITGSTVLAACGVAGEWAFSLSVLSGMREAGLSLDTVAVSASVSACEKGQRWREALQLLASARRYGPSPGVVTFNAAISACEKGRQWEKALFLLLQDLPSCSLAPDAISYAAAISACEKAADLGPATAAMELFGLMRRRGPVPDVVVLNSVLSACCKGLQWAWALQLFAEVALNRDGSRGNIRGSLQPDAVTYATGMAACRLGRCWQEAAQLLTRMQGSQIRLDTIACCDAVGACCEGVDEDGEDHWHRVQAAAELLERLLLGLPQELRLRGRRVAAWSSLSSSSSVDGGDLAAGVEAAEQLLAQDRFGSGAEAALRRCVAVPALARLHVICSLSSHAAPLRSEGSRLREPVLERQANLGCAMVYEALSFLGFVEHGRSGRSRGQSWLPTARLHPRRATFVSQLQLFSPDASFDGPAAKSLAAWAAFAKAPRPTETRSAHGVEGLCGRTSGYGATVSHQ</sequence>
<evidence type="ECO:0000256" key="1">
    <source>
        <dbReference type="ARBA" id="ARBA00022737"/>
    </source>
</evidence>
<dbReference type="InterPro" id="IPR002885">
    <property type="entry name" value="PPR_rpt"/>
</dbReference>
<dbReference type="InterPro" id="IPR011990">
    <property type="entry name" value="TPR-like_helical_dom_sf"/>
</dbReference>
<feature type="non-terminal residue" evidence="2">
    <location>
        <position position="1"/>
    </location>
</feature>
<gene>
    <name evidence="2" type="ORF">PGLA2088_LOCUS13534</name>
</gene>
<dbReference type="Proteomes" id="UP000626109">
    <property type="component" value="Unassembled WGS sequence"/>
</dbReference>
<accession>A0A813J0C6</accession>
<evidence type="ECO:0008006" key="4">
    <source>
        <dbReference type="Google" id="ProtNLM"/>
    </source>
</evidence>
<organism evidence="2 3">
    <name type="scientific">Polarella glacialis</name>
    <name type="common">Dinoflagellate</name>
    <dbReference type="NCBI Taxonomy" id="89957"/>
    <lineage>
        <taxon>Eukaryota</taxon>
        <taxon>Sar</taxon>
        <taxon>Alveolata</taxon>
        <taxon>Dinophyceae</taxon>
        <taxon>Suessiales</taxon>
        <taxon>Suessiaceae</taxon>
        <taxon>Polarella</taxon>
    </lineage>
</organism>
<dbReference type="Gene3D" id="1.25.40.10">
    <property type="entry name" value="Tetratricopeptide repeat domain"/>
    <property type="match status" value="2"/>
</dbReference>
<keyword evidence="1" id="KW-0677">Repeat</keyword>
<dbReference type="EMBL" id="CAJNNW010016208">
    <property type="protein sequence ID" value="CAE8658719.1"/>
    <property type="molecule type" value="Genomic_DNA"/>
</dbReference>
<dbReference type="PANTHER" id="PTHR47447:SF17">
    <property type="entry name" value="OS12G0638900 PROTEIN"/>
    <property type="match status" value="1"/>
</dbReference>
<dbReference type="Pfam" id="PF01535">
    <property type="entry name" value="PPR"/>
    <property type="match status" value="2"/>
</dbReference>
<dbReference type="PANTHER" id="PTHR47447">
    <property type="entry name" value="OS03G0856100 PROTEIN"/>
    <property type="match status" value="1"/>
</dbReference>
<protein>
    <recommendedName>
        <fullName evidence="4">Pentatricopeptide repeat-containing protein, chloroplastic</fullName>
    </recommendedName>
</protein>
<name>A0A813J0C6_POLGL</name>